<feature type="transmembrane region" description="Helical" evidence="6">
    <location>
        <begin position="319"/>
        <end position="342"/>
    </location>
</feature>
<keyword evidence="3 6" id="KW-1133">Transmembrane helix</keyword>
<dbReference type="Gene3D" id="1.20.1250.20">
    <property type="entry name" value="MFS general substrate transporter like domains"/>
    <property type="match status" value="1"/>
</dbReference>
<dbReference type="Pfam" id="PF07690">
    <property type="entry name" value="MFS_1"/>
    <property type="match status" value="1"/>
</dbReference>
<feature type="transmembrane region" description="Helical" evidence="6">
    <location>
        <begin position="84"/>
        <end position="106"/>
    </location>
</feature>
<feature type="transmembrane region" description="Helical" evidence="6">
    <location>
        <begin position="494"/>
        <end position="512"/>
    </location>
</feature>
<gene>
    <name evidence="7" type="primary">rdc3_0</name>
    <name evidence="7" type="ORF">Hypma_014751</name>
</gene>
<dbReference type="Proteomes" id="UP000076154">
    <property type="component" value="Unassembled WGS sequence"/>
</dbReference>
<evidence type="ECO:0000256" key="2">
    <source>
        <dbReference type="ARBA" id="ARBA00022692"/>
    </source>
</evidence>
<feature type="transmembrane region" description="Helical" evidence="6">
    <location>
        <begin position="354"/>
        <end position="378"/>
    </location>
</feature>
<keyword evidence="8" id="KW-1185">Reference proteome</keyword>
<evidence type="ECO:0000256" key="6">
    <source>
        <dbReference type="SAM" id="Phobius"/>
    </source>
</evidence>
<feature type="transmembrane region" description="Helical" evidence="6">
    <location>
        <begin position="126"/>
        <end position="143"/>
    </location>
</feature>
<feature type="transmembrane region" description="Helical" evidence="6">
    <location>
        <begin position="426"/>
        <end position="450"/>
    </location>
</feature>
<keyword evidence="2 6" id="KW-0812">Transmembrane</keyword>
<evidence type="ECO:0000256" key="1">
    <source>
        <dbReference type="ARBA" id="ARBA00004141"/>
    </source>
</evidence>
<evidence type="ECO:0000313" key="7">
    <source>
        <dbReference type="EMBL" id="RDB18716.1"/>
    </source>
</evidence>
<name>A0A369JIS5_HYPMA</name>
<feature type="transmembrane region" description="Helical" evidence="6">
    <location>
        <begin position="150"/>
        <end position="169"/>
    </location>
</feature>
<comment type="subcellular location">
    <subcellularLocation>
        <location evidence="1">Membrane</location>
        <topology evidence="1">Multi-pass membrane protein</topology>
    </subcellularLocation>
</comment>
<keyword evidence="4 6" id="KW-0472">Membrane</keyword>
<dbReference type="SUPFAM" id="SSF103473">
    <property type="entry name" value="MFS general substrate transporter"/>
    <property type="match status" value="1"/>
</dbReference>
<dbReference type="AlphaFoldDB" id="A0A369JIS5"/>
<feature type="transmembrane region" description="Helical" evidence="6">
    <location>
        <begin position="462"/>
        <end position="482"/>
    </location>
</feature>
<evidence type="ECO:0000313" key="8">
    <source>
        <dbReference type="Proteomes" id="UP000076154"/>
    </source>
</evidence>
<feature type="transmembrane region" description="Helical" evidence="6">
    <location>
        <begin position="209"/>
        <end position="232"/>
    </location>
</feature>
<dbReference type="OrthoDB" id="2533084at2759"/>
<sequence>MSSVEKHETETLEKDPSEIDLSSFHEKRAGRLVIDPEEAKIEFGETVAAQLKLSPDGTKVLWPQPTDSPLDPQNWSDRRKALQLFIVTLAAIVPDFDSGIGIAAIFALAKEYRTTPGVINNLTSNWSIFLLGWGGCVAIIFVKRFGRLPVLFWSQVLALAFLLGATFAPSLNSFTAMRCLTAFFGTAPQVTGLYIVTDLYPFHLQARKLNVWTMGFIVSPFLSPFAFGFLVARENWRWSYGIGCMYSVVVVLLITFFMEETMYDRTLNPVPPRPTTGLRYRIETLVGITGVKMTKYRTKWAPAIISQFEVIWRPHVISILFYEGLLFGFGIGINVTNAVFLGEAPPIGYGFSQYAIAGAYATPIVSVVLGELLGRYTNDWIMNVSIRRNHGVFEAESRLWACYIAIPLYICGFLVLGASFQKHLSVGALIMGWGIAELAIMVNTVAVYAYLNDCFPKHQGEVSSLINLARTLGGFSVAYFQVPWATKNGALQTFGVEAAIVTGLFLLVVPWLQLTGRSLRAKYSMH</sequence>
<evidence type="ECO:0000256" key="4">
    <source>
        <dbReference type="ARBA" id="ARBA00023136"/>
    </source>
</evidence>
<proteinExistence type="predicted"/>
<dbReference type="STRING" id="39966.A0A369JIS5"/>
<accession>A0A369JIS5</accession>
<dbReference type="PANTHER" id="PTHR23502">
    <property type="entry name" value="MAJOR FACILITATOR SUPERFAMILY"/>
    <property type="match status" value="1"/>
</dbReference>
<feature type="region of interest" description="Disordered" evidence="5">
    <location>
        <begin position="1"/>
        <end position="23"/>
    </location>
</feature>
<evidence type="ECO:0000256" key="5">
    <source>
        <dbReference type="SAM" id="MobiDB-lite"/>
    </source>
</evidence>
<feature type="transmembrane region" description="Helical" evidence="6">
    <location>
        <begin position="175"/>
        <end position="197"/>
    </location>
</feature>
<dbReference type="InterPro" id="IPR011701">
    <property type="entry name" value="MFS"/>
</dbReference>
<evidence type="ECO:0000256" key="3">
    <source>
        <dbReference type="ARBA" id="ARBA00022989"/>
    </source>
</evidence>
<reference evidence="7" key="1">
    <citation type="submission" date="2018-04" db="EMBL/GenBank/DDBJ databases">
        <title>Whole genome sequencing of Hypsizygus marmoreus.</title>
        <authorList>
            <person name="Choi I.-G."/>
            <person name="Min B."/>
            <person name="Kim J.-G."/>
            <person name="Kim S."/>
            <person name="Oh Y.-L."/>
            <person name="Kong W.-S."/>
            <person name="Park H."/>
            <person name="Jeong J."/>
            <person name="Song E.-S."/>
        </authorList>
    </citation>
    <scope>NUCLEOTIDE SEQUENCE [LARGE SCALE GENOMIC DNA]</scope>
    <source>
        <strain evidence="7">51987-8</strain>
    </source>
</reference>
<dbReference type="GO" id="GO:0005886">
    <property type="term" value="C:plasma membrane"/>
    <property type="evidence" value="ECO:0007669"/>
    <property type="project" value="TreeGrafter"/>
</dbReference>
<dbReference type="EMBL" id="LUEZ02000090">
    <property type="protein sequence ID" value="RDB18716.1"/>
    <property type="molecule type" value="Genomic_DNA"/>
</dbReference>
<dbReference type="InParanoid" id="A0A369JIS5"/>
<feature type="transmembrane region" description="Helical" evidence="6">
    <location>
        <begin position="238"/>
        <end position="258"/>
    </location>
</feature>
<feature type="transmembrane region" description="Helical" evidence="6">
    <location>
        <begin position="399"/>
        <end position="420"/>
    </location>
</feature>
<comment type="caution">
    <text evidence="7">The sequence shown here is derived from an EMBL/GenBank/DDBJ whole genome shotgun (WGS) entry which is preliminary data.</text>
</comment>
<protein>
    <submittedName>
        <fullName evidence="7">Efflux pump rdc3</fullName>
    </submittedName>
</protein>
<dbReference type="PANTHER" id="PTHR23502:SF22">
    <property type="entry name" value="MAJOR FACILITATOR SUPERFAMILY (MFS) PROFILE DOMAIN-CONTAINING PROTEIN"/>
    <property type="match status" value="1"/>
</dbReference>
<dbReference type="GO" id="GO:0022857">
    <property type="term" value="F:transmembrane transporter activity"/>
    <property type="evidence" value="ECO:0007669"/>
    <property type="project" value="InterPro"/>
</dbReference>
<dbReference type="InterPro" id="IPR036259">
    <property type="entry name" value="MFS_trans_sf"/>
</dbReference>
<organism evidence="7 8">
    <name type="scientific">Hypsizygus marmoreus</name>
    <name type="common">White beech mushroom</name>
    <name type="synonym">Agaricus marmoreus</name>
    <dbReference type="NCBI Taxonomy" id="39966"/>
    <lineage>
        <taxon>Eukaryota</taxon>
        <taxon>Fungi</taxon>
        <taxon>Dikarya</taxon>
        <taxon>Basidiomycota</taxon>
        <taxon>Agaricomycotina</taxon>
        <taxon>Agaricomycetes</taxon>
        <taxon>Agaricomycetidae</taxon>
        <taxon>Agaricales</taxon>
        <taxon>Tricholomatineae</taxon>
        <taxon>Lyophyllaceae</taxon>
        <taxon>Hypsizygus</taxon>
    </lineage>
</organism>